<proteinExistence type="inferred from homology"/>
<dbReference type="InterPro" id="IPR027277">
    <property type="entry name" value="NadC/ModD"/>
</dbReference>
<protein>
    <recommendedName>
        <fullName evidence="2">Putative pyrophosphorylase ModD</fullName>
    </recommendedName>
</protein>
<evidence type="ECO:0000259" key="6">
    <source>
        <dbReference type="Pfam" id="PF01729"/>
    </source>
</evidence>
<dbReference type="NCBIfam" id="TIGR01334">
    <property type="entry name" value="modD"/>
    <property type="match status" value="1"/>
</dbReference>
<dbReference type="PANTHER" id="PTHR32179:SF4">
    <property type="entry name" value="PYROPHOSPHORYLASE MODD-RELATED"/>
    <property type="match status" value="1"/>
</dbReference>
<dbReference type="InterPro" id="IPR006242">
    <property type="entry name" value="ModD"/>
</dbReference>
<dbReference type="InterPro" id="IPR037128">
    <property type="entry name" value="Quinolinate_PRibosylTase_N_sf"/>
</dbReference>
<accession>A0A212R362</accession>
<feature type="domain" description="Quinolinate phosphoribosyl transferase N-terminal" evidence="7">
    <location>
        <begin position="21"/>
        <end position="102"/>
    </location>
</feature>
<dbReference type="Pfam" id="PF01729">
    <property type="entry name" value="QRPTase_C"/>
    <property type="match status" value="1"/>
</dbReference>
<keyword evidence="4 5" id="KW-0808">Transferase</keyword>
<dbReference type="PIRSF" id="PIRSF006250">
    <property type="entry name" value="NadC_ModD"/>
    <property type="match status" value="1"/>
</dbReference>
<gene>
    <name evidence="8" type="ORF">SAMN06265338_102451</name>
</gene>
<dbReference type="Proteomes" id="UP000198418">
    <property type="component" value="Unassembled WGS sequence"/>
</dbReference>
<dbReference type="GO" id="GO:0004514">
    <property type="term" value="F:nicotinate-nucleotide diphosphorylase (carboxylating) activity"/>
    <property type="evidence" value="ECO:0007669"/>
    <property type="project" value="InterPro"/>
</dbReference>
<dbReference type="SUPFAM" id="SSF51690">
    <property type="entry name" value="Nicotinate/Quinolinate PRTase C-terminal domain-like"/>
    <property type="match status" value="1"/>
</dbReference>
<evidence type="ECO:0000256" key="5">
    <source>
        <dbReference type="PIRNR" id="PIRNR006250"/>
    </source>
</evidence>
<reference evidence="9" key="1">
    <citation type="submission" date="2017-06" db="EMBL/GenBank/DDBJ databases">
        <authorList>
            <person name="Varghese N."/>
            <person name="Submissions S."/>
        </authorList>
    </citation>
    <scope>NUCLEOTIDE SEQUENCE [LARGE SCALE GENOMIC DNA]</scope>
    <source>
        <strain evidence="9">DSM 137</strain>
    </source>
</reference>
<dbReference type="FunFam" id="3.20.20.70:FF:000030">
    <property type="entry name" value="Nicotinate-nucleotide pyrophosphorylase, carboxylating"/>
    <property type="match status" value="1"/>
</dbReference>
<dbReference type="AlphaFoldDB" id="A0A212R362"/>
<feature type="domain" description="Quinolinate phosphoribosyl transferase C-terminal" evidence="6">
    <location>
        <begin position="106"/>
        <end position="274"/>
    </location>
</feature>
<keyword evidence="3 5" id="KW-0328">Glycosyltransferase</keyword>
<evidence type="ECO:0000256" key="2">
    <source>
        <dbReference type="ARBA" id="ARBA00019205"/>
    </source>
</evidence>
<evidence type="ECO:0000256" key="1">
    <source>
        <dbReference type="ARBA" id="ARBA00009400"/>
    </source>
</evidence>
<evidence type="ECO:0000313" key="9">
    <source>
        <dbReference type="Proteomes" id="UP000198418"/>
    </source>
</evidence>
<dbReference type="PANTHER" id="PTHR32179">
    <property type="entry name" value="NICOTINATE-NUCLEOTIDE PYROPHOSPHORYLASE [CARBOXYLATING]"/>
    <property type="match status" value="1"/>
</dbReference>
<evidence type="ECO:0000313" key="8">
    <source>
        <dbReference type="EMBL" id="SNB66459.1"/>
    </source>
</evidence>
<dbReference type="GO" id="GO:0009435">
    <property type="term" value="P:NAD+ biosynthetic process"/>
    <property type="evidence" value="ECO:0007669"/>
    <property type="project" value="InterPro"/>
</dbReference>
<evidence type="ECO:0000259" key="7">
    <source>
        <dbReference type="Pfam" id="PF02749"/>
    </source>
</evidence>
<dbReference type="OrthoDB" id="8216773at2"/>
<dbReference type="Gene3D" id="3.20.20.70">
    <property type="entry name" value="Aldolase class I"/>
    <property type="match status" value="1"/>
</dbReference>
<dbReference type="GO" id="GO:0005737">
    <property type="term" value="C:cytoplasm"/>
    <property type="evidence" value="ECO:0007669"/>
    <property type="project" value="TreeGrafter"/>
</dbReference>
<organism evidence="8 9">
    <name type="scientific">Rhodoblastus acidophilus</name>
    <name type="common">Rhodopseudomonas acidophila</name>
    <dbReference type="NCBI Taxonomy" id="1074"/>
    <lineage>
        <taxon>Bacteria</taxon>
        <taxon>Pseudomonadati</taxon>
        <taxon>Pseudomonadota</taxon>
        <taxon>Alphaproteobacteria</taxon>
        <taxon>Hyphomicrobiales</taxon>
        <taxon>Rhodoblastaceae</taxon>
        <taxon>Rhodoblastus</taxon>
    </lineage>
</organism>
<dbReference type="GO" id="GO:0034213">
    <property type="term" value="P:quinolinate catabolic process"/>
    <property type="evidence" value="ECO:0007669"/>
    <property type="project" value="TreeGrafter"/>
</dbReference>
<dbReference type="CDD" id="cd01573">
    <property type="entry name" value="modD_like"/>
    <property type="match status" value="1"/>
</dbReference>
<keyword evidence="9" id="KW-1185">Reference proteome</keyword>
<dbReference type="RefSeq" id="WP_088519946.1">
    <property type="nucleotide sequence ID" value="NZ_FYDG01000002.1"/>
</dbReference>
<dbReference type="Pfam" id="PF02749">
    <property type="entry name" value="QRPTase_N"/>
    <property type="match status" value="1"/>
</dbReference>
<dbReference type="SUPFAM" id="SSF54675">
    <property type="entry name" value="Nicotinate/Quinolinate PRTase N-terminal domain-like"/>
    <property type="match status" value="1"/>
</dbReference>
<dbReference type="InterPro" id="IPR022412">
    <property type="entry name" value="Quinolinate_PRibosylTrfase_N"/>
</dbReference>
<comment type="similarity">
    <text evidence="1 5">Belongs to the NadC/ModD family.</text>
</comment>
<name>A0A212R362_RHOAC</name>
<evidence type="ECO:0000256" key="3">
    <source>
        <dbReference type="ARBA" id="ARBA00022676"/>
    </source>
</evidence>
<dbReference type="InterPro" id="IPR036068">
    <property type="entry name" value="Nicotinate_pribotase-like_C"/>
</dbReference>
<evidence type="ECO:0000256" key="4">
    <source>
        <dbReference type="ARBA" id="ARBA00022679"/>
    </source>
</evidence>
<dbReference type="Gene3D" id="3.90.1170.20">
    <property type="entry name" value="Quinolinate phosphoribosyl transferase, N-terminal domain"/>
    <property type="match status" value="1"/>
</dbReference>
<sequence length="288" mass="29764">MICFFDSELERLLADDVPFGDLTTDQLGLAGAAGRMDFSARGAMVPALVEAAARLLELAGAKVALSARSGDALAAGAPILSAQGPAPALLRGWKVAQTLIEIWSGVASATRDIVEEARAASPDICVAGTRKNTPGTKKFAAAAVESGGAVMHRLGLSETILVFPEHLAFLPGASLEEIATKLRRQSPEKKLAIEVKSHDQALAAARAGFHLIQAEKFSPAEIARLAGALRGLHGRPLLAAAGGVKRDNARAYAEAGADILVTSAPYSAAPKDVAVSFVVDCQASTPKL</sequence>
<dbReference type="EMBL" id="FYDG01000002">
    <property type="protein sequence ID" value="SNB66459.1"/>
    <property type="molecule type" value="Genomic_DNA"/>
</dbReference>
<dbReference type="InterPro" id="IPR013785">
    <property type="entry name" value="Aldolase_TIM"/>
</dbReference>
<dbReference type="InterPro" id="IPR002638">
    <property type="entry name" value="Quinolinate_PRibosylTrfase_C"/>
</dbReference>